<evidence type="ECO:0000313" key="9">
    <source>
        <dbReference type="EMBL" id="KAK8095672.1"/>
    </source>
</evidence>
<evidence type="ECO:0000256" key="1">
    <source>
        <dbReference type="ARBA" id="ARBA00001947"/>
    </source>
</evidence>
<dbReference type="EMBL" id="JAQQWP010000011">
    <property type="protein sequence ID" value="KAK8095672.1"/>
    <property type="molecule type" value="Genomic_DNA"/>
</dbReference>
<evidence type="ECO:0000256" key="4">
    <source>
        <dbReference type="ARBA" id="ARBA00022833"/>
    </source>
</evidence>
<dbReference type="InterPro" id="IPR013154">
    <property type="entry name" value="ADH-like_N"/>
</dbReference>
<dbReference type="Pfam" id="PF08240">
    <property type="entry name" value="ADH_N"/>
    <property type="match status" value="1"/>
</dbReference>
<dbReference type="SUPFAM" id="SSF51735">
    <property type="entry name" value="NAD(P)-binding Rossmann-fold domains"/>
    <property type="match status" value="1"/>
</dbReference>
<keyword evidence="10" id="KW-1185">Reference proteome</keyword>
<dbReference type="InterPro" id="IPR013149">
    <property type="entry name" value="ADH-like_C"/>
</dbReference>
<keyword evidence="4 7" id="KW-0862">Zinc</keyword>
<evidence type="ECO:0000256" key="3">
    <source>
        <dbReference type="ARBA" id="ARBA00022723"/>
    </source>
</evidence>
<dbReference type="PANTHER" id="PTHR42940">
    <property type="entry name" value="ALCOHOL DEHYDROGENASE 1-RELATED"/>
    <property type="match status" value="1"/>
</dbReference>
<evidence type="ECO:0000256" key="2">
    <source>
        <dbReference type="ARBA" id="ARBA00008072"/>
    </source>
</evidence>
<dbReference type="FunFam" id="3.40.50.720:FF:000039">
    <property type="entry name" value="Alcohol dehydrogenase AdhP"/>
    <property type="match status" value="1"/>
</dbReference>
<comment type="cofactor">
    <cofactor evidence="1 7">
        <name>Zn(2+)</name>
        <dbReference type="ChEBI" id="CHEBI:29105"/>
    </cofactor>
</comment>
<dbReference type="AlphaFoldDB" id="A0AAW0Q8H3"/>
<dbReference type="Gene3D" id="3.40.50.720">
    <property type="entry name" value="NAD(P)-binding Rossmann-like Domain"/>
    <property type="match status" value="1"/>
</dbReference>
<name>A0AAW0Q8H3_9PEZI</name>
<dbReference type="InterPro" id="IPR020843">
    <property type="entry name" value="ER"/>
</dbReference>
<proteinExistence type="inferred from homology"/>
<dbReference type="SMART" id="SM00829">
    <property type="entry name" value="PKS_ER"/>
    <property type="match status" value="1"/>
</dbReference>
<evidence type="ECO:0000256" key="5">
    <source>
        <dbReference type="ARBA" id="ARBA00023002"/>
    </source>
</evidence>
<dbReference type="InterPro" id="IPR002328">
    <property type="entry name" value="ADH_Zn_CS"/>
</dbReference>
<dbReference type="PANTHER" id="PTHR42940:SF7">
    <property type="entry name" value="ALCOHOL DEHYDROGENASE-LIKE N-TERMINAL DOMAIN-CONTAINING PROTEIN"/>
    <property type="match status" value="1"/>
</dbReference>
<dbReference type="GO" id="GO:0004022">
    <property type="term" value="F:alcohol dehydrogenase (NAD+) activity"/>
    <property type="evidence" value="ECO:0007669"/>
    <property type="project" value="TreeGrafter"/>
</dbReference>
<organism evidence="9 10">
    <name type="scientific">Apiospora kogelbergensis</name>
    <dbReference type="NCBI Taxonomy" id="1337665"/>
    <lineage>
        <taxon>Eukaryota</taxon>
        <taxon>Fungi</taxon>
        <taxon>Dikarya</taxon>
        <taxon>Ascomycota</taxon>
        <taxon>Pezizomycotina</taxon>
        <taxon>Sordariomycetes</taxon>
        <taxon>Xylariomycetidae</taxon>
        <taxon>Amphisphaeriales</taxon>
        <taxon>Apiosporaceae</taxon>
        <taxon>Apiospora</taxon>
    </lineage>
</organism>
<protein>
    <submittedName>
        <fullName evidence="9">Alcohol dehydrogenase</fullName>
    </submittedName>
</protein>
<evidence type="ECO:0000256" key="7">
    <source>
        <dbReference type="RuleBase" id="RU361277"/>
    </source>
</evidence>
<accession>A0AAW0Q8H3</accession>
<evidence type="ECO:0000259" key="8">
    <source>
        <dbReference type="SMART" id="SM00829"/>
    </source>
</evidence>
<keyword evidence="6" id="KW-0520">NAD</keyword>
<feature type="domain" description="Enoyl reductase (ER)" evidence="8">
    <location>
        <begin position="19"/>
        <end position="362"/>
    </location>
</feature>
<keyword evidence="3 7" id="KW-0479">Metal-binding</keyword>
<sequence>MSSSSLPKTYKHAVFKTQGQPLTIEEVELKLPGPGEVLVKVEACGVCYSDMYAQHNGMGGGFPMVPGHEIIGKVAAAGDGVTWKAGERIGAGWHGGHDGELHTPTRTNYQTVLILIPPPPHSGTCNACKKGWLQMCESPVINGENKQGGYSEYVLIRAEAAVRVPAHVDAAKYAPIMCAGMTAFNALRNMGIAAGETVAIQGLGGLGHMAIQYANRFGYRVVAISRDGSKEAFARKLGAHEYVDASKGDVGAQLQKLGGARLVVATAPTADGMGSLMAGLGLLGKLLVLSVPGDITINTGAMLGKGLSVQSWPGGHCRDSEETIAFTELHGVECIVDTYPLDKAQEAYDAMLAGKIRGRAVITP</sequence>
<reference evidence="9 10" key="1">
    <citation type="submission" date="2023-01" db="EMBL/GenBank/DDBJ databases">
        <title>Analysis of 21 Apiospora genomes using comparative genomics revels a genus with tremendous synthesis potential of carbohydrate active enzymes and secondary metabolites.</title>
        <authorList>
            <person name="Sorensen T."/>
        </authorList>
    </citation>
    <scope>NUCLEOTIDE SEQUENCE [LARGE SCALE GENOMIC DNA]</scope>
    <source>
        <strain evidence="9 10">CBS 117206</strain>
    </source>
</reference>
<keyword evidence="5" id="KW-0560">Oxidoreductase</keyword>
<dbReference type="Pfam" id="PF00107">
    <property type="entry name" value="ADH_zinc_N"/>
    <property type="match status" value="1"/>
</dbReference>
<dbReference type="Gene3D" id="3.90.180.10">
    <property type="entry name" value="Medium-chain alcohol dehydrogenases, catalytic domain"/>
    <property type="match status" value="2"/>
</dbReference>
<dbReference type="GO" id="GO:0008270">
    <property type="term" value="F:zinc ion binding"/>
    <property type="evidence" value="ECO:0007669"/>
    <property type="project" value="InterPro"/>
</dbReference>
<dbReference type="InterPro" id="IPR011032">
    <property type="entry name" value="GroES-like_sf"/>
</dbReference>
<comment type="similarity">
    <text evidence="2 7">Belongs to the zinc-containing alcohol dehydrogenase family.</text>
</comment>
<comment type="caution">
    <text evidence="9">The sequence shown here is derived from an EMBL/GenBank/DDBJ whole genome shotgun (WGS) entry which is preliminary data.</text>
</comment>
<dbReference type="InterPro" id="IPR036291">
    <property type="entry name" value="NAD(P)-bd_dom_sf"/>
</dbReference>
<dbReference type="SUPFAM" id="SSF50129">
    <property type="entry name" value="GroES-like"/>
    <property type="match status" value="1"/>
</dbReference>
<dbReference type="GO" id="GO:0005737">
    <property type="term" value="C:cytoplasm"/>
    <property type="evidence" value="ECO:0007669"/>
    <property type="project" value="TreeGrafter"/>
</dbReference>
<dbReference type="Proteomes" id="UP001392437">
    <property type="component" value="Unassembled WGS sequence"/>
</dbReference>
<gene>
    <name evidence="9" type="ORF">PG999_013694</name>
</gene>
<dbReference type="PROSITE" id="PS00059">
    <property type="entry name" value="ADH_ZINC"/>
    <property type="match status" value="1"/>
</dbReference>
<evidence type="ECO:0000256" key="6">
    <source>
        <dbReference type="ARBA" id="ARBA00023027"/>
    </source>
</evidence>
<evidence type="ECO:0000313" key="10">
    <source>
        <dbReference type="Proteomes" id="UP001392437"/>
    </source>
</evidence>